<gene>
    <name evidence="1" type="ORF">Prum_025310</name>
</gene>
<dbReference type="InterPro" id="IPR047789">
    <property type="entry name" value="CU044_5270-like"/>
</dbReference>
<keyword evidence="2" id="KW-1185">Reference proteome</keyword>
<evidence type="ECO:0008006" key="3">
    <source>
        <dbReference type="Google" id="ProtNLM"/>
    </source>
</evidence>
<evidence type="ECO:0000313" key="2">
    <source>
        <dbReference type="Proteomes" id="UP000482960"/>
    </source>
</evidence>
<comment type="caution">
    <text evidence="1">The sequence shown here is derived from an EMBL/GenBank/DDBJ whole genome shotgun (WGS) entry which is preliminary data.</text>
</comment>
<dbReference type="RefSeq" id="WP_173076433.1">
    <property type="nucleotide sequence ID" value="NZ_BAABJB010000014.1"/>
</dbReference>
<evidence type="ECO:0000313" key="1">
    <source>
        <dbReference type="EMBL" id="GFJ88889.1"/>
    </source>
</evidence>
<reference evidence="1 2" key="2">
    <citation type="submission" date="2020-03" db="EMBL/GenBank/DDBJ databases">
        <authorList>
            <person name="Ichikawa N."/>
            <person name="Kimura A."/>
            <person name="Kitahashi Y."/>
            <person name="Uohara A."/>
        </authorList>
    </citation>
    <scope>NUCLEOTIDE SEQUENCE [LARGE SCALE GENOMIC DNA]</scope>
    <source>
        <strain evidence="1 2">NBRC 108638</strain>
    </source>
</reference>
<protein>
    <recommendedName>
        <fullName evidence="3">CU044_5270 family protein</fullName>
    </recommendedName>
</protein>
<dbReference type="AlphaFoldDB" id="A0A6V8L2M5"/>
<reference evidence="1 2" key="1">
    <citation type="submission" date="2020-03" db="EMBL/GenBank/DDBJ databases">
        <title>Whole genome shotgun sequence of Phytohabitans rumicis NBRC 108638.</title>
        <authorList>
            <person name="Komaki H."/>
            <person name="Tamura T."/>
        </authorList>
    </citation>
    <scope>NUCLEOTIDE SEQUENCE [LARGE SCALE GENOMIC DNA]</scope>
    <source>
        <strain evidence="1 2">NBRC 108638</strain>
    </source>
</reference>
<proteinExistence type="predicted"/>
<dbReference type="EMBL" id="BLPG01000001">
    <property type="protein sequence ID" value="GFJ88889.1"/>
    <property type="molecule type" value="Genomic_DNA"/>
</dbReference>
<organism evidence="1 2">
    <name type="scientific">Phytohabitans rumicis</name>
    <dbReference type="NCBI Taxonomy" id="1076125"/>
    <lineage>
        <taxon>Bacteria</taxon>
        <taxon>Bacillati</taxon>
        <taxon>Actinomycetota</taxon>
        <taxon>Actinomycetes</taxon>
        <taxon>Micromonosporales</taxon>
        <taxon>Micromonosporaceae</taxon>
    </lineage>
</organism>
<dbReference type="NCBIfam" id="NF038083">
    <property type="entry name" value="CU044_5270_fam"/>
    <property type="match status" value="1"/>
</dbReference>
<name>A0A6V8L2M5_9ACTN</name>
<accession>A0A6V8L2M5</accession>
<dbReference type="Proteomes" id="UP000482960">
    <property type="component" value="Unassembled WGS sequence"/>
</dbReference>
<sequence>MDDLNMIRAVLSVDPETDSQAAARARLRQEIQASRTATRAPRSAWAILRWPLAGTGLVATAAAVAMVVGLGGPAPSTDQGPPGAQVTTAAPANAQEFLLAAATQAEKEPATSGRYWHVRWLMKTPERRSGPSGTPTDFRWRIVDQWEAADPRDGNWWGTLEYKDGKQVRATDFDKTDFGGFGAEAEFSLAEVRQLPTEPQALRTVLEAKARKLGSDVGHLTPDGTEGYVFEASAGLLARSPASPPQRAAAYRLLATLKNVRIARIATDSQGRTGVCIVREGSKEVTQLIVDPKSYQILTILTNPQPGARARPIQADGEMLTTIREWTDETPTAPTFP</sequence>